<dbReference type="Proteomes" id="UP001178507">
    <property type="component" value="Unassembled WGS sequence"/>
</dbReference>
<keyword evidence="3" id="KW-1185">Reference proteome</keyword>
<name>A0AA36ICT3_9DINO</name>
<evidence type="ECO:0000313" key="3">
    <source>
        <dbReference type="Proteomes" id="UP001178507"/>
    </source>
</evidence>
<protein>
    <recommendedName>
        <fullName evidence="4">Protein kinase domain-containing protein</fullName>
    </recommendedName>
</protein>
<organism evidence="2 3">
    <name type="scientific">Effrenium voratum</name>
    <dbReference type="NCBI Taxonomy" id="2562239"/>
    <lineage>
        <taxon>Eukaryota</taxon>
        <taxon>Sar</taxon>
        <taxon>Alveolata</taxon>
        <taxon>Dinophyceae</taxon>
        <taxon>Suessiales</taxon>
        <taxon>Symbiodiniaceae</taxon>
        <taxon>Effrenium</taxon>
    </lineage>
</organism>
<sequence>MTMQVTGAAAEGTRGFMCKRYMDTGNFNAKSEVYSIGVTILQLIAEHCDTRPPCSGAEREAMQKLAAMAAAGHSALCATDHLLPLLRRASGQRGCASAPAEEVSALRASMERMNAELRGLRLQEQAARAQMQQVAQGIWCAASWRLGASDTMLEEHRDRGGTIPCVRHNPMFQPQCSAYYSEQALARALPGEVIFVAYRGLLKMECHGKIGTTAAGYFDS</sequence>
<dbReference type="AlphaFoldDB" id="A0AA36ICT3"/>
<dbReference type="Gene3D" id="1.10.510.10">
    <property type="entry name" value="Transferase(Phosphotransferase) domain 1"/>
    <property type="match status" value="1"/>
</dbReference>
<evidence type="ECO:0008006" key="4">
    <source>
        <dbReference type="Google" id="ProtNLM"/>
    </source>
</evidence>
<feature type="coiled-coil region" evidence="1">
    <location>
        <begin position="103"/>
        <end position="130"/>
    </location>
</feature>
<comment type="caution">
    <text evidence="2">The sequence shown here is derived from an EMBL/GenBank/DDBJ whole genome shotgun (WGS) entry which is preliminary data.</text>
</comment>
<keyword evidence="1" id="KW-0175">Coiled coil</keyword>
<proteinExistence type="predicted"/>
<reference evidence="2" key="1">
    <citation type="submission" date="2023-08" db="EMBL/GenBank/DDBJ databases">
        <authorList>
            <person name="Chen Y."/>
            <person name="Shah S."/>
            <person name="Dougan E. K."/>
            <person name="Thang M."/>
            <person name="Chan C."/>
        </authorList>
    </citation>
    <scope>NUCLEOTIDE SEQUENCE</scope>
</reference>
<evidence type="ECO:0000313" key="2">
    <source>
        <dbReference type="EMBL" id="CAJ1385311.1"/>
    </source>
</evidence>
<accession>A0AA36ICT3</accession>
<gene>
    <name evidence="2" type="ORF">EVOR1521_LOCUS11940</name>
</gene>
<evidence type="ECO:0000256" key="1">
    <source>
        <dbReference type="SAM" id="Coils"/>
    </source>
</evidence>
<dbReference type="EMBL" id="CAUJNA010001224">
    <property type="protein sequence ID" value="CAJ1385311.1"/>
    <property type="molecule type" value="Genomic_DNA"/>
</dbReference>